<dbReference type="InterPro" id="IPR011990">
    <property type="entry name" value="TPR-like_helical_dom_sf"/>
</dbReference>
<evidence type="ECO:0000259" key="3">
    <source>
        <dbReference type="PROSITE" id="PS50222"/>
    </source>
</evidence>
<feature type="domain" description="F-box" evidence="2">
    <location>
        <begin position="2"/>
        <end position="48"/>
    </location>
</feature>
<dbReference type="PROSITE" id="PS50222">
    <property type="entry name" value="EF_HAND_2"/>
    <property type="match status" value="1"/>
</dbReference>
<dbReference type="InterPro" id="IPR011992">
    <property type="entry name" value="EF-hand-dom_pair"/>
</dbReference>
<dbReference type="SUPFAM" id="SSF48452">
    <property type="entry name" value="TPR-like"/>
    <property type="match status" value="1"/>
</dbReference>
<dbReference type="Proteomes" id="UP000077315">
    <property type="component" value="Unassembled WGS sequence"/>
</dbReference>
<dbReference type="PROSITE" id="PS50181">
    <property type="entry name" value="FBOX"/>
    <property type="match status" value="1"/>
</dbReference>
<dbReference type="RefSeq" id="XP_018297737.1">
    <property type="nucleotide sequence ID" value="XM_018443080.1"/>
</dbReference>
<sequence>MVASIEKFPDIVLQQLAYLLDPRDIFSLSLASKELYYIFSNNTLWKAKTVHDFGNLFHVYTIFTTSTGLDLGDDLKQKFGKEPENWHTYYITKNASIDETNNDELMDQADKEYTEAQAYLKTFQNDGDIQVLSQVASKMIRILDIFPGHSGCYYILGFILFVLNQLEEAMILLQMGRAADPDFEPIDDLEEEIENILSGYKGDEYEPPLLDKDSLSPALTEVLLEIFDTFDKDNDSALNPKELDSFIFTTNGSHPPAAFLRQMGQMFESNAKGWLNKDGFLSFYLRQTLDDPSETRNDLGVHGYDPHSLKKRMEE</sequence>
<name>A0A167QHB5_PHYB8</name>
<dbReference type="EMBL" id="KV440972">
    <property type="protein sequence ID" value="OAD79697.1"/>
    <property type="molecule type" value="Genomic_DNA"/>
</dbReference>
<feature type="region of interest" description="Disordered" evidence="1">
    <location>
        <begin position="295"/>
        <end position="315"/>
    </location>
</feature>
<dbReference type="InParanoid" id="A0A167QHB5"/>
<dbReference type="GeneID" id="29003986"/>
<dbReference type="OrthoDB" id="26525at2759"/>
<evidence type="ECO:0000313" key="4">
    <source>
        <dbReference type="EMBL" id="OAD79697.1"/>
    </source>
</evidence>
<dbReference type="CDD" id="cd09917">
    <property type="entry name" value="F-box_SF"/>
    <property type="match status" value="1"/>
</dbReference>
<dbReference type="VEuPathDB" id="FungiDB:PHYBLDRAFT_75617"/>
<dbReference type="GO" id="GO:0005509">
    <property type="term" value="F:calcium ion binding"/>
    <property type="evidence" value="ECO:0007669"/>
    <property type="project" value="InterPro"/>
</dbReference>
<accession>A0A167QHB5</accession>
<keyword evidence="5" id="KW-1185">Reference proteome</keyword>
<evidence type="ECO:0000313" key="5">
    <source>
        <dbReference type="Proteomes" id="UP000077315"/>
    </source>
</evidence>
<evidence type="ECO:0008006" key="6">
    <source>
        <dbReference type="Google" id="ProtNLM"/>
    </source>
</evidence>
<dbReference type="AlphaFoldDB" id="A0A167QHB5"/>
<evidence type="ECO:0000256" key="1">
    <source>
        <dbReference type="SAM" id="MobiDB-lite"/>
    </source>
</evidence>
<dbReference type="Gene3D" id="1.10.238.10">
    <property type="entry name" value="EF-hand"/>
    <property type="match status" value="1"/>
</dbReference>
<feature type="domain" description="EF-hand" evidence="3">
    <location>
        <begin position="218"/>
        <end position="253"/>
    </location>
</feature>
<dbReference type="STRING" id="763407.A0A167QHB5"/>
<reference evidence="5" key="1">
    <citation type="submission" date="2015-06" db="EMBL/GenBank/DDBJ databases">
        <title>Expansion of signal transduction pathways in fungi by whole-genome duplication.</title>
        <authorList>
            <consortium name="DOE Joint Genome Institute"/>
            <person name="Corrochano L.M."/>
            <person name="Kuo A."/>
            <person name="Marcet-Houben M."/>
            <person name="Polaino S."/>
            <person name="Salamov A."/>
            <person name="Villalobos J.M."/>
            <person name="Alvarez M.I."/>
            <person name="Avalos J."/>
            <person name="Benito E.P."/>
            <person name="Benoit I."/>
            <person name="Burger G."/>
            <person name="Camino L.P."/>
            <person name="Canovas D."/>
            <person name="Cerda-Olmedo E."/>
            <person name="Cheng J.-F."/>
            <person name="Dominguez A."/>
            <person name="Elias M."/>
            <person name="Eslava A.P."/>
            <person name="Glaser F."/>
            <person name="Grimwood J."/>
            <person name="Gutierrez G."/>
            <person name="Heitman J."/>
            <person name="Henrissat B."/>
            <person name="Iturriaga E.A."/>
            <person name="Lang B.F."/>
            <person name="Lavin J.L."/>
            <person name="Lee S."/>
            <person name="Li W."/>
            <person name="Lindquist E."/>
            <person name="Lopez-Garcia S."/>
            <person name="Luque E.M."/>
            <person name="Marcos A.T."/>
            <person name="Martin J."/>
            <person name="McCluskey K."/>
            <person name="Medina H.R."/>
            <person name="Miralles-Duran A."/>
            <person name="Miyazaki A."/>
            <person name="Munoz-Torres E."/>
            <person name="Oguiza J.A."/>
            <person name="Ohm R."/>
            <person name="Olmedo M."/>
            <person name="Orejas M."/>
            <person name="Ortiz-Castellanos L."/>
            <person name="Pisabarro A.G."/>
            <person name="Rodriguez-Romero J."/>
            <person name="Ruiz-Herrera J."/>
            <person name="Ruiz-Vazquez R."/>
            <person name="Sanz C."/>
            <person name="Schackwitz W."/>
            <person name="Schmutz J."/>
            <person name="Shahriari M."/>
            <person name="Shelest E."/>
            <person name="Silva-Franco F."/>
            <person name="Soanes D."/>
            <person name="Syed K."/>
            <person name="Tagua V.G."/>
            <person name="Talbot N.J."/>
            <person name="Thon M."/>
            <person name="De vries R.P."/>
            <person name="Wiebenga A."/>
            <person name="Yadav J.S."/>
            <person name="Braun E.L."/>
            <person name="Baker S."/>
            <person name="Garre V."/>
            <person name="Horwitz B."/>
            <person name="Torres-Martinez S."/>
            <person name="Idnurm A."/>
            <person name="Herrera-Estrella A."/>
            <person name="Gabaldon T."/>
            <person name="Grigoriev I.V."/>
        </authorList>
    </citation>
    <scope>NUCLEOTIDE SEQUENCE [LARGE SCALE GENOMIC DNA]</scope>
    <source>
        <strain evidence="5">NRRL 1555(-)</strain>
    </source>
</reference>
<dbReference type="SUPFAM" id="SSF81383">
    <property type="entry name" value="F-box domain"/>
    <property type="match status" value="1"/>
</dbReference>
<dbReference type="InterPro" id="IPR036047">
    <property type="entry name" value="F-box-like_dom_sf"/>
</dbReference>
<dbReference type="InterPro" id="IPR001810">
    <property type="entry name" value="F-box_dom"/>
</dbReference>
<evidence type="ECO:0000259" key="2">
    <source>
        <dbReference type="PROSITE" id="PS50181"/>
    </source>
</evidence>
<dbReference type="InterPro" id="IPR002048">
    <property type="entry name" value="EF_hand_dom"/>
</dbReference>
<organism evidence="4 5">
    <name type="scientific">Phycomyces blakesleeanus (strain ATCC 8743b / DSM 1359 / FGSC 10004 / NBRC 33097 / NRRL 1555)</name>
    <dbReference type="NCBI Taxonomy" id="763407"/>
    <lineage>
        <taxon>Eukaryota</taxon>
        <taxon>Fungi</taxon>
        <taxon>Fungi incertae sedis</taxon>
        <taxon>Mucoromycota</taxon>
        <taxon>Mucoromycotina</taxon>
        <taxon>Mucoromycetes</taxon>
        <taxon>Mucorales</taxon>
        <taxon>Phycomycetaceae</taxon>
        <taxon>Phycomyces</taxon>
    </lineage>
</organism>
<gene>
    <name evidence="4" type="ORF">PHYBLDRAFT_75617</name>
</gene>
<protein>
    <recommendedName>
        <fullName evidence="6">EF-hand domain-containing protein</fullName>
    </recommendedName>
</protein>
<dbReference type="SUPFAM" id="SSF47473">
    <property type="entry name" value="EF-hand"/>
    <property type="match status" value="1"/>
</dbReference>
<proteinExistence type="predicted"/>